<protein>
    <recommendedName>
        <fullName evidence="10">Glycoside hydrolase family 57</fullName>
    </recommendedName>
</protein>
<feature type="binding site" evidence="4">
    <location>
        <position position="465"/>
    </location>
    <ligand>
        <name>substrate</name>
    </ligand>
</feature>
<proteinExistence type="inferred from homology"/>
<organism evidence="8 9">
    <name type="scientific">Dethiobacter alkaliphilus AHT 1</name>
    <dbReference type="NCBI Taxonomy" id="555088"/>
    <lineage>
        <taxon>Bacteria</taxon>
        <taxon>Bacillati</taxon>
        <taxon>Bacillota</taxon>
        <taxon>Dethiobacteria</taxon>
        <taxon>Dethiobacterales</taxon>
        <taxon>Dethiobacteraceae</taxon>
        <taxon>Dethiobacter</taxon>
    </lineage>
</organism>
<dbReference type="GO" id="GO:0003844">
    <property type="term" value="F:1,4-alpha-glucan branching enzyme activity"/>
    <property type="evidence" value="ECO:0007669"/>
    <property type="project" value="InterPro"/>
</dbReference>
<dbReference type="Pfam" id="PF09210">
    <property type="entry name" value="BE_C"/>
    <property type="match status" value="1"/>
</dbReference>
<evidence type="ECO:0000259" key="6">
    <source>
        <dbReference type="Pfam" id="PF03065"/>
    </source>
</evidence>
<sequence length="539" mass="62858">MTKGYLSLVLHAHLPFVRHPEYDYSFEEKWYFEALTETYLPLLQTFNRLNADNVDYRITVSVSPTLAAMWQDEYLREKYRGYLERLLDLADKEVTRTAGDAEFSPLARHYRQRFQEAYHQFFEHHQGNLVGAFRSLAESGKVELICCAGTHGYLPLLNTQPEAVYAQLYTAVEQHTRLFGKQPQGIWLPECAYEYGIDNFLRELGIHYFFVDTHGILFAKPRPAFGTYSPLITPAGVAAFGRDEESSKQVWSKTEGYPGDFYYRDFYRDIGYDLPLDYIGPYIHPDGIRLHTGFKYHRITGTTDHKEPYQPHIAQQKVAEHAGNFMFNREKQIEYLAGEMGRPPIIVAPYDAELFGHWWYEGPAWLEDFFRKVHYDQDTFKTITPSEYLGLGLPLQEAEPSSSSWGSEGYHDVWLNKDNDRLYRHLHMAAQRMRQATVDFPLAQGQQKEALNQMGRELLLAQASDWPFIISTGTMVQYARERIEDHVVRFNRLHEQLYANNIDTDWLEKLKAKDNLFPHLDYHIFAPQQSMEKVATPIN</sequence>
<dbReference type="EMBL" id="ACJM01000004">
    <property type="protein sequence ID" value="EEG78067.1"/>
    <property type="molecule type" value="Genomic_DNA"/>
</dbReference>
<dbReference type="GO" id="GO:0005576">
    <property type="term" value="C:extracellular region"/>
    <property type="evidence" value="ECO:0007669"/>
    <property type="project" value="TreeGrafter"/>
</dbReference>
<dbReference type="STRING" id="555088.DealDRAFT_0944"/>
<feature type="domain" description="1,4-alpha-glucan branching enzyme C-terminal" evidence="7">
    <location>
        <begin position="425"/>
        <end position="525"/>
    </location>
</feature>
<dbReference type="InterPro" id="IPR011330">
    <property type="entry name" value="Glyco_hydro/deAcase_b/a-brl"/>
</dbReference>
<feature type="active site" description="Proton donor" evidence="3">
    <location>
        <position position="351"/>
    </location>
</feature>
<feature type="domain" description="Glycoside hydrolase family 57 N-terminal" evidence="6">
    <location>
        <begin position="8"/>
        <end position="389"/>
    </location>
</feature>
<dbReference type="Gene3D" id="3.20.110.10">
    <property type="entry name" value="Glycoside hydrolase 38, N terminal domain"/>
    <property type="match status" value="1"/>
</dbReference>
<dbReference type="InterPro" id="IPR004300">
    <property type="entry name" value="Glyco_hydro_57_N"/>
</dbReference>
<dbReference type="RefSeq" id="WP_008515350.1">
    <property type="nucleotide sequence ID" value="NZ_ACJM01000004.1"/>
</dbReference>
<accession>C0GEN5</accession>
<dbReference type="eggNOG" id="COG1543">
    <property type="taxonomic scope" value="Bacteria"/>
</dbReference>
<dbReference type="InterPro" id="IPR027291">
    <property type="entry name" value="Glyco_hydro_38_N_sf"/>
</dbReference>
<dbReference type="InterPro" id="IPR015293">
    <property type="entry name" value="BE_C"/>
</dbReference>
<evidence type="ECO:0000256" key="1">
    <source>
        <dbReference type="ARBA" id="ARBA00006821"/>
    </source>
</evidence>
<gene>
    <name evidence="8" type="ORF">DealDRAFT_0944</name>
</gene>
<dbReference type="InterPro" id="IPR037090">
    <property type="entry name" value="57_glycoside_trans_central"/>
</dbReference>
<dbReference type="PANTHER" id="PTHR41695">
    <property type="entry name" value="1,4-ALPHA-GLUCAN BRANCHING ENZYME RV3031-RELATED"/>
    <property type="match status" value="1"/>
</dbReference>
<dbReference type="Proteomes" id="UP000006443">
    <property type="component" value="Unassembled WGS sequence"/>
</dbReference>
<dbReference type="SUPFAM" id="SSF88713">
    <property type="entry name" value="Glycoside hydrolase/deacetylase"/>
    <property type="match status" value="1"/>
</dbReference>
<feature type="binding site" evidence="4">
    <location>
        <position position="242"/>
    </location>
    <ligand>
        <name>substrate</name>
    </ligand>
</feature>
<comment type="similarity">
    <text evidence="1 5">Belongs to the glycosyl hydrolase 57 family.</text>
</comment>
<evidence type="ECO:0000313" key="9">
    <source>
        <dbReference type="Proteomes" id="UP000006443"/>
    </source>
</evidence>
<evidence type="ECO:0000256" key="2">
    <source>
        <dbReference type="ARBA" id="ARBA00023277"/>
    </source>
</evidence>
<evidence type="ECO:0000313" key="8">
    <source>
        <dbReference type="EMBL" id="EEG78067.1"/>
    </source>
</evidence>
<dbReference type="GO" id="GO:0030979">
    <property type="term" value="P:alpha-glucan biosynthetic process"/>
    <property type="evidence" value="ECO:0007669"/>
    <property type="project" value="InterPro"/>
</dbReference>
<feature type="active site" description="Nucleophile" evidence="3">
    <location>
        <position position="190"/>
    </location>
</feature>
<dbReference type="Gene3D" id="1.20.1430.10">
    <property type="entry name" value="Families 57/38 glycoside transferase, middle domain"/>
    <property type="match status" value="1"/>
</dbReference>
<evidence type="ECO:0000256" key="3">
    <source>
        <dbReference type="PIRSR" id="PIRSR640042-1"/>
    </source>
</evidence>
<feature type="binding site" evidence="4">
    <location>
        <position position="259"/>
    </location>
    <ligand>
        <name>substrate</name>
    </ligand>
</feature>
<evidence type="ECO:0008006" key="10">
    <source>
        <dbReference type="Google" id="ProtNLM"/>
    </source>
</evidence>
<keyword evidence="2 5" id="KW-0119">Carbohydrate metabolism</keyword>
<dbReference type="Pfam" id="PF03065">
    <property type="entry name" value="Glyco_hydro_57"/>
    <property type="match status" value="1"/>
</dbReference>
<name>C0GEN5_DETAL</name>
<feature type="binding site" evidence="4">
    <location>
        <position position="405"/>
    </location>
    <ligand>
        <name>substrate</name>
    </ligand>
</feature>
<dbReference type="InterPro" id="IPR040042">
    <property type="entry name" value="Branching_enz_MT3115-like"/>
</dbReference>
<dbReference type="AlphaFoldDB" id="C0GEN5"/>
<evidence type="ECO:0000259" key="7">
    <source>
        <dbReference type="Pfam" id="PF09210"/>
    </source>
</evidence>
<dbReference type="SUPFAM" id="SSF88688">
    <property type="entry name" value="Families 57/38 glycoside transferase middle domain"/>
    <property type="match status" value="1"/>
</dbReference>
<dbReference type="InterPro" id="IPR028995">
    <property type="entry name" value="Glyco_hydro_57/38_cen_sf"/>
</dbReference>
<dbReference type="OrthoDB" id="9803279at2"/>
<comment type="caution">
    <text evidence="8">The sequence shown here is derived from an EMBL/GenBank/DDBJ whole genome shotgun (WGS) entry which is preliminary data.</text>
</comment>
<reference evidence="8 9" key="1">
    <citation type="submission" date="2009-02" db="EMBL/GenBank/DDBJ databases">
        <title>Sequencing of the draft genome and assembly of Dethiobacter alkaliphilus AHT 1.</title>
        <authorList>
            <consortium name="US DOE Joint Genome Institute (JGI-PGF)"/>
            <person name="Lucas S."/>
            <person name="Copeland A."/>
            <person name="Lapidus A."/>
            <person name="Glavina del Rio T."/>
            <person name="Dalin E."/>
            <person name="Tice H."/>
            <person name="Bruce D."/>
            <person name="Goodwin L."/>
            <person name="Pitluck S."/>
            <person name="Larimer F."/>
            <person name="Land M.L."/>
            <person name="Hauser L."/>
            <person name="Muyzer G."/>
        </authorList>
    </citation>
    <scope>NUCLEOTIDE SEQUENCE [LARGE SCALE GENOMIC DNA]</scope>
    <source>
        <strain evidence="8 9">AHT 1</strain>
    </source>
</reference>
<evidence type="ECO:0000256" key="5">
    <source>
        <dbReference type="RuleBase" id="RU361196"/>
    </source>
</evidence>
<dbReference type="PANTHER" id="PTHR41695:SF1">
    <property type="entry name" value="1,4-ALPHA-GLUCAN BRANCHING ENZYME TK1436"/>
    <property type="match status" value="1"/>
</dbReference>
<dbReference type="CDD" id="cd10792">
    <property type="entry name" value="GH57N_AmyC_like"/>
    <property type="match status" value="1"/>
</dbReference>
<keyword evidence="9" id="KW-1185">Reference proteome</keyword>
<evidence type="ECO:0000256" key="4">
    <source>
        <dbReference type="PIRSR" id="PIRSR640042-2"/>
    </source>
</evidence>